<feature type="region of interest" description="Disordered" evidence="8">
    <location>
        <begin position="162"/>
        <end position="244"/>
    </location>
</feature>
<evidence type="ECO:0000313" key="10">
    <source>
        <dbReference type="EMBL" id="PHH60744.1"/>
    </source>
</evidence>
<evidence type="ECO:0000256" key="3">
    <source>
        <dbReference type="ARBA" id="ARBA00023015"/>
    </source>
</evidence>
<evidence type="ECO:0000256" key="6">
    <source>
        <dbReference type="ARBA" id="ARBA00023230"/>
    </source>
</evidence>
<protein>
    <recommendedName>
        <fullName evidence="9">BZIP domain-containing protein</fullName>
    </recommendedName>
</protein>
<name>A0A2C5Y1B0_9HYPO</name>
<dbReference type="GO" id="GO:0005634">
    <property type="term" value="C:nucleus"/>
    <property type="evidence" value="ECO:0007669"/>
    <property type="project" value="UniProtKB-SubCell"/>
</dbReference>
<dbReference type="InterPro" id="IPR044280">
    <property type="entry name" value="Hac1/HY5"/>
</dbReference>
<evidence type="ECO:0000313" key="11">
    <source>
        <dbReference type="Proteomes" id="UP000226192"/>
    </source>
</evidence>
<dbReference type="GO" id="GO:0003677">
    <property type="term" value="F:DNA binding"/>
    <property type="evidence" value="ECO:0007669"/>
    <property type="project" value="UniProtKB-KW"/>
</dbReference>
<dbReference type="Proteomes" id="UP000226192">
    <property type="component" value="Unassembled WGS sequence"/>
</dbReference>
<gene>
    <name evidence="10" type="ORF">CDD81_1282</name>
</gene>
<dbReference type="GO" id="GO:0045944">
    <property type="term" value="P:positive regulation of transcription by RNA polymerase II"/>
    <property type="evidence" value="ECO:0007669"/>
    <property type="project" value="InterPro"/>
</dbReference>
<keyword evidence="5" id="KW-0804">Transcription</keyword>
<keyword evidence="7" id="KW-0539">Nucleus</keyword>
<evidence type="ECO:0000256" key="2">
    <source>
        <dbReference type="ARBA" id="ARBA00007163"/>
    </source>
</evidence>
<evidence type="ECO:0000256" key="7">
    <source>
        <dbReference type="ARBA" id="ARBA00023242"/>
    </source>
</evidence>
<feature type="domain" description="BZIP" evidence="9">
    <location>
        <begin position="101"/>
        <end position="158"/>
    </location>
</feature>
<evidence type="ECO:0000256" key="8">
    <source>
        <dbReference type="SAM" id="MobiDB-lite"/>
    </source>
</evidence>
<dbReference type="InterPro" id="IPR046347">
    <property type="entry name" value="bZIP_sf"/>
</dbReference>
<keyword evidence="4" id="KW-0238">DNA-binding</keyword>
<sequence>MEPSSLPAIIKDALAHSRKVMAQDAAFMSPSDMMTPESWAEDNQVSNPCSPSTNLDYQPESTPPPSGEKKTKKRKSWGQVLPEPKTNLPPRKRAKTEDEKEQRRVERVLRNRRAAQSSRERKRLEVEALEQRNKQLENLLVAMQEKNSLLVEELSRLRRAGVSTCPSPRDPLRDTLSQQLFGSSDGYQPSKQPPDNLVDDMIMSNPTPTVNPASISPERTPILKDSAYNPARPSAEPDNAQGAISSDLTQHPAEMLPIDDCLDLSTPSGPDRFVFESGLLSSPDSTSLDDDYLVNDCLSDSSPDSTLELFDISDFLHDEATHALSGIFPGSDKVTVDHGLGPQAPDAEIQVS</sequence>
<dbReference type="EMBL" id="NJET01000130">
    <property type="protein sequence ID" value="PHH60744.1"/>
    <property type="molecule type" value="Genomic_DNA"/>
</dbReference>
<dbReference type="PANTHER" id="PTHR46714">
    <property type="entry name" value="TRANSCRIPTIONAL ACTIVATOR HAC1"/>
    <property type="match status" value="1"/>
</dbReference>
<dbReference type="GO" id="GO:0006986">
    <property type="term" value="P:response to unfolded protein"/>
    <property type="evidence" value="ECO:0007669"/>
    <property type="project" value="UniProtKB-KW"/>
</dbReference>
<feature type="compositionally biased region" description="Basic and acidic residues" evidence="8">
    <location>
        <begin position="95"/>
        <end position="109"/>
    </location>
</feature>
<feature type="compositionally biased region" description="Polar residues" evidence="8">
    <location>
        <begin position="175"/>
        <end position="190"/>
    </location>
</feature>
<dbReference type="SMART" id="SM00338">
    <property type="entry name" value="BRLZ"/>
    <property type="match status" value="1"/>
</dbReference>
<evidence type="ECO:0000256" key="4">
    <source>
        <dbReference type="ARBA" id="ARBA00023125"/>
    </source>
</evidence>
<comment type="similarity">
    <text evidence="2">Belongs to the bZIP family.</text>
</comment>
<dbReference type="STRING" id="1399860.A0A2C5Y1B0"/>
<dbReference type="GO" id="GO:0000981">
    <property type="term" value="F:DNA-binding transcription factor activity, RNA polymerase II-specific"/>
    <property type="evidence" value="ECO:0007669"/>
    <property type="project" value="InterPro"/>
</dbReference>
<dbReference type="AlphaFoldDB" id="A0A2C5Y1B0"/>
<keyword evidence="3" id="KW-0805">Transcription regulation</keyword>
<reference evidence="10 11" key="1">
    <citation type="submission" date="2017-06" db="EMBL/GenBank/DDBJ databases">
        <title>Ant-infecting Ophiocordyceps genomes reveal a high diversity of potential behavioral manipulation genes and a possible major role for enterotoxins.</title>
        <authorList>
            <person name="De Bekker C."/>
            <person name="Evans H.C."/>
            <person name="Brachmann A."/>
            <person name="Hughes D.P."/>
        </authorList>
    </citation>
    <scope>NUCLEOTIDE SEQUENCE [LARGE SCALE GENOMIC DNA]</scope>
    <source>
        <strain evidence="10 11">Map64</strain>
    </source>
</reference>
<keyword evidence="6" id="KW-0834">Unfolded protein response</keyword>
<feature type="compositionally biased region" description="Polar residues" evidence="8">
    <location>
        <begin position="204"/>
        <end position="214"/>
    </location>
</feature>
<evidence type="ECO:0000256" key="5">
    <source>
        <dbReference type="ARBA" id="ARBA00023163"/>
    </source>
</evidence>
<dbReference type="PROSITE" id="PS50217">
    <property type="entry name" value="BZIP"/>
    <property type="match status" value="1"/>
</dbReference>
<feature type="compositionally biased region" description="Polar residues" evidence="8">
    <location>
        <begin position="41"/>
        <end position="60"/>
    </location>
</feature>
<keyword evidence="11" id="KW-1185">Reference proteome</keyword>
<dbReference type="OrthoDB" id="674948at2759"/>
<evidence type="ECO:0000256" key="1">
    <source>
        <dbReference type="ARBA" id="ARBA00004123"/>
    </source>
</evidence>
<evidence type="ECO:0000259" key="9">
    <source>
        <dbReference type="PROSITE" id="PS50217"/>
    </source>
</evidence>
<feature type="region of interest" description="Disordered" evidence="8">
    <location>
        <begin position="28"/>
        <end position="123"/>
    </location>
</feature>
<dbReference type="CDD" id="cd14710">
    <property type="entry name" value="bZIP_HAC1-like"/>
    <property type="match status" value="1"/>
</dbReference>
<comment type="subcellular location">
    <subcellularLocation>
        <location evidence="1">Nucleus</location>
    </subcellularLocation>
</comment>
<accession>A0A2C5Y1B0</accession>
<dbReference type="SUPFAM" id="SSF57959">
    <property type="entry name" value="Leucine zipper domain"/>
    <property type="match status" value="1"/>
</dbReference>
<comment type="caution">
    <text evidence="10">The sequence shown here is derived from an EMBL/GenBank/DDBJ whole genome shotgun (WGS) entry which is preliminary data.</text>
</comment>
<organism evidence="10 11">
    <name type="scientific">Ophiocordyceps australis</name>
    <dbReference type="NCBI Taxonomy" id="1399860"/>
    <lineage>
        <taxon>Eukaryota</taxon>
        <taxon>Fungi</taxon>
        <taxon>Dikarya</taxon>
        <taxon>Ascomycota</taxon>
        <taxon>Pezizomycotina</taxon>
        <taxon>Sordariomycetes</taxon>
        <taxon>Hypocreomycetidae</taxon>
        <taxon>Hypocreales</taxon>
        <taxon>Ophiocordycipitaceae</taxon>
        <taxon>Ophiocordyceps</taxon>
    </lineage>
</organism>
<proteinExistence type="inferred from homology"/>
<dbReference type="PANTHER" id="PTHR46714:SF6">
    <property type="entry name" value="TRANSCRIPTIONAL ACTIVATOR HAC1"/>
    <property type="match status" value="1"/>
</dbReference>
<dbReference type="InterPro" id="IPR004827">
    <property type="entry name" value="bZIP"/>
</dbReference>